<accession>A0A0N1NYP7</accession>
<dbReference type="OrthoDB" id="654211at2759"/>
<organism evidence="1 2">
    <name type="scientific">Cyphellophora attinorum</name>
    <dbReference type="NCBI Taxonomy" id="1664694"/>
    <lineage>
        <taxon>Eukaryota</taxon>
        <taxon>Fungi</taxon>
        <taxon>Dikarya</taxon>
        <taxon>Ascomycota</taxon>
        <taxon>Pezizomycotina</taxon>
        <taxon>Eurotiomycetes</taxon>
        <taxon>Chaetothyriomycetidae</taxon>
        <taxon>Chaetothyriales</taxon>
        <taxon>Cyphellophoraceae</taxon>
        <taxon>Cyphellophora</taxon>
    </lineage>
</organism>
<dbReference type="AlphaFoldDB" id="A0A0N1NYP7"/>
<dbReference type="EMBL" id="LFJN01000014">
    <property type="protein sequence ID" value="KPI39530.1"/>
    <property type="molecule type" value="Genomic_DNA"/>
</dbReference>
<dbReference type="STRING" id="1664694.A0A0N1NYP7"/>
<dbReference type="GeneID" id="28735509"/>
<sequence length="214" mass="24018">MINRVPDGSKIVSPKEECPLLFNSLALLRVCYIRAFTDANSIDKNILVRHDSSDILETVRRYTERASPRSELLTRVVSRTLEAFEVPIRGGALLIQKTAALTWSIEHAIAGWDVGLCVTKWIFEIELAQARNFDTAADELENVTRAGHILPAAGIKFVPGEQCLAAELARYWAAFYDDTWVWGLTARMGWVLRQLADTLEKRLQDVRSSGNDSV</sequence>
<name>A0A0N1NYP7_9EURO</name>
<keyword evidence="2" id="KW-1185">Reference proteome</keyword>
<protein>
    <submittedName>
        <fullName evidence="1">Uncharacterized protein</fullName>
    </submittedName>
</protein>
<dbReference type="VEuPathDB" id="FungiDB:AB675_3568"/>
<reference evidence="1 2" key="1">
    <citation type="submission" date="2015-06" db="EMBL/GenBank/DDBJ databases">
        <title>Draft genome of the ant-associated black yeast Phialophora attae CBS 131958.</title>
        <authorList>
            <person name="Moreno L.F."/>
            <person name="Stielow B.J."/>
            <person name="de Hoog S."/>
            <person name="Vicente V.A."/>
            <person name="Weiss V.A."/>
            <person name="de Vries M."/>
            <person name="Cruz L.M."/>
            <person name="Souza E.M."/>
        </authorList>
    </citation>
    <scope>NUCLEOTIDE SEQUENCE [LARGE SCALE GENOMIC DNA]</scope>
    <source>
        <strain evidence="1 2">CBS 131958</strain>
    </source>
</reference>
<dbReference type="RefSeq" id="XP_017999493.1">
    <property type="nucleotide sequence ID" value="XM_018143629.1"/>
</dbReference>
<evidence type="ECO:0000313" key="1">
    <source>
        <dbReference type="EMBL" id="KPI39530.1"/>
    </source>
</evidence>
<proteinExistence type="predicted"/>
<dbReference type="Proteomes" id="UP000038010">
    <property type="component" value="Unassembled WGS sequence"/>
</dbReference>
<gene>
    <name evidence="1" type="ORF">AB675_3568</name>
</gene>
<comment type="caution">
    <text evidence="1">The sequence shown here is derived from an EMBL/GenBank/DDBJ whole genome shotgun (WGS) entry which is preliminary data.</text>
</comment>
<evidence type="ECO:0000313" key="2">
    <source>
        <dbReference type="Proteomes" id="UP000038010"/>
    </source>
</evidence>